<evidence type="ECO:0000256" key="11">
    <source>
        <dbReference type="ARBA" id="ARBA00023204"/>
    </source>
</evidence>
<evidence type="ECO:0000256" key="9">
    <source>
        <dbReference type="ARBA" id="ARBA00023159"/>
    </source>
</evidence>
<dbReference type="GO" id="GO:0008270">
    <property type="term" value="F:zinc ion binding"/>
    <property type="evidence" value="ECO:0007669"/>
    <property type="project" value="InterPro"/>
</dbReference>
<dbReference type="FunFam" id="3.40.10.10:FF:000001">
    <property type="entry name" value="DNA-3-methyladenine glycosylase 2"/>
    <property type="match status" value="1"/>
</dbReference>
<keyword evidence="2" id="KW-0489">Methyltransferase</keyword>
<sequence length="158" mass="17895">MMKKALLIDDECWLRVQARDASADGRFVFAVRTTGVFCRPSCRSKRALRKNVRFFANAQQALDAGFRPCKRCQPDNARAQQRRLDKIACACRLLEQETPVTLAFLAQAVAMSPFHLHRLFKASTGMTPKGWQQAWRARRLREALAKGEPITAAIYRAG</sequence>
<dbReference type="GO" id="GO:0008168">
    <property type="term" value="F:methyltransferase activity"/>
    <property type="evidence" value="ECO:0007669"/>
    <property type="project" value="UniProtKB-KW"/>
</dbReference>
<dbReference type="InterPro" id="IPR050204">
    <property type="entry name" value="AraC_XylS_family_regulators"/>
</dbReference>
<dbReference type="InterPro" id="IPR004026">
    <property type="entry name" value="Ada_DNA_repair_Zn-bd"/>
</dbReference>
<evidence type="ECO:0000256" key="5">
    <source>
        <dbReference type="ARBA" id="ARBA00022763"/>
    </source>
</evidence>
<keyword evidence="8" id="KW-0238">DNA-binding</keyword>
<dbReference type="Pfam" id="PF02805">
    <property type="entry name" value="Ada_Zn_binding"/>
    <property type="match status" value="1"/>
</dbReference>
<evidence type="ECO:0000256" key="2">
    <source>
        <dbReference type="ARBA" id="ARBA00022603"/>
    </source>
</evidence>
<keyword evidence="11" id="KW-0234">DNA repair</keyword>
<dbReference type="PROSITE" id="PS01124">
    <property type="entry name" value="HTH_ARAC_FAMILY_2"/>
    <property type="match status" value="1"/>
</dbReference>
<protein>
    <submittedName>
        <fullName evidence="13">Helix-turn-helix domain-containing protein</fullName>
    </submittedName>
</protein>
<dbReference type="InterPro" id="IPR035451">
    <property type="entry name" value="Ada-like_dom_sf"/>
</dbReference>
<dbReference type="PANTHER" id="PTHR46796">
    <property type="entry name" value="HTH-TYPE TRANSCRIPTIONAL ACTIVATOR RHAS-RELATED"/>
    <property type="match status" value="1"/>
</dbReference>
<dbReference type="SUPFAM" id="SSF57884">
    <property type="entry name" value="Ada DNA repair protein, N-terminal domain (N-Ada 10)"/>
    <property type="match status" value="1"/>
</dbReference>
<keyword evidence="9" id="KW-0010">Activator</keyword>
<evidence type="ECO:0000256" key="7">
    <source>
        <dbReference type="ARBA" id="ARBA00023015"/>
    </source>
</evidence>
<dbReference type="AlphaFoldDB" id="A0A706QR59"/>
<keyword evidence="10" id="KW-0804">Transcription</keyword>
<evidence type="ECO:0000256" key="8">
    <source>
        <dbReference type="ARBA" id="ARBA00023125"/>
    </source>
</evidence>
<evidence type="ECO:0000256" key="4">
    <source>
        <dbReference type="ARBA" id="ARBA00022723"/>
    </source>
</evidence>
<dbReference type="InterPro" id="IPR018060">
    <property type="entry name" value="HTH_AraC"/>
</dbReference>
<dbReference type="SMART" id="SM00342">
    <property type="entry name" value="HTH_ARAC"/>
    <property type="match status" value="1"/>
</dbReference>
<dbReference type="PIRSF" id="PIRSF000408">
    <property type="entry name" value="Alkyltransferas_AdaA"/>
    <property type="match status" value="1"/>
</dbReference>
<evidence type="ECO:0000313" key="13">
    <source>
        <dbReference type="EMBL" id="HAC9456198.1"/>
    </source>
</evidence>
<dbReference type="SUPFAM" id="SSF46689">
    <property type="entry name" value="Homeodomain-like"/>
    <property type="match status" value="1"/>
</dbReference>
<evidence type="ECO:0000256" key="6">
    <source>
        <dbReference type="ARBA" id="ARBA00022833"/>
    </source>
</evidence>
<evidence type="ECO:0000259" key="12">
    <source>
        <dbReference type="PROSITE" id="PS01124"/>
    </source>
</evidence>
<organism evidence="13">
    <name type="scientific">Salmonella typhimurium</name>
    <dbReference type="NCBI Taxonomy" id="90371"/>
    <lineage>
        <taxon>Bacteria</taxon>
        <taxon>Pseudomonadati</taxon>
        <taxon>Pseudomonadota</taxon>
        <taxon>Gammaproteobacteria</taxon>
        <taxon>Enterobacterales</taxon>
        <taxon>Enterobacteriaceae</taxon>
        <taxon>Salmonella</taxon>
    </lineage>
</organism>
<proteinExistence type="predicted"/>
<comment type="cofactor">
    <cofactor evidence="1">
        <name>Zn(2+)</name>
        <dbReference type="ChEBI" id="CHEBI:29105"/>
    </cofactor>
</comment>
<accession>A0A706QR59</accession>
<dbReference type="GO" id="GO:0032259">
    <property type="term" value="P:methylation"/>
    <property type="evidence" value="ECO:0007669"/>
    <property type="project" value="UniProtKB-KW"/>
</dbReference>
<dbReference type="InterPro" id="IPR009057">
    <property type="entry name" value="Homeodomain-like_sf"/>
</dbReference>
<feature type="domain" description="HTH araC/xylS-type" evidence="12">
    <location>
        <begin position="94"/>
        <end position="158"/>
    </location>
</feature>
<name>A0A706QR59_SALTM</name>
<keyword evidence="7" id="KW-0805">Transcription regulation</keyword>
<keyword evidence="4" id="KW-0479">Metal-binding</keyword>
<keyword evidence="3" id="KW-0808">Transferase</keyword>
<feature type="non-terminal residue" evidence="13">
    <location>
        <position position="158"/>
    </location>
</feature>
<evidence type="ECO:0000256" key="10">
    <source>
        <dbReference type="ARBA" id="ARBA00023163"/>
    </source>
</evidence>
<dbReference type="Pfam" id="PF12833">
    <property type="entry name" value="HTH_18"/>
    <property type="match status" value="1"/>
</dbReference>
<comment type="caution">
    <text evidence="13">The sequence shown here is derived from an EMBL/GenBank/DDBJ whole genome shotgun (WGS) entry which is preliminary data.</text>
</comment>
<dbReference type="Gene3D" id="1.10.10.60">
    <property type="entry name" value="Homeodomain-like"/>
    <property type="match status" value="1"/>
</dbReference>
<dbReference type="GO" id="GO:0043565">
    <property type="term" value="F:sequence-specific DNA binding"/>
    <property type="evidence" value="ECO:0007669"/>
    <property type="project" value="InterPro"/>
</dbReference>
<evidence type="ECO:0000256" key="1">
    <source>
        <dbReference type="ARBA" id="ARBA00001947"/>
    </source>
</evidence>
<keyword evidence="6" id="KW-0862">Zinc</keyword>
<dbReference type="EMBL" id="DAANEC010000118">
    <property type="protein sequence ID" value="HAC9456198.1"/>
    <property type="molecule type" value="Genomic_DNA"/>
</dbReference>
<dbReference type="Gene3D" id="3.40.10.10">
    <property type="entry name" value="DNA Methylphosphotriester Repair Domain"/>
    <property type="match status" value="1"/>
</dbReference>
<reference evidence="13" key="1">
    <citation type="journal article" date="2018" name="Genome Biol.">
        <title>SKESA: strategic k-mer extension for scrupulous assemblies.</title>
        <authorList>
            <person name="Souvorov A."/>
            <person name="Agarwala R."/>
            <person name="Lipman D.J."/>
        </authorList>
    </citation>
    <scope>NUCLEOTIDE SEQUENCE</scope>
    <source>
        <strain evidence="13">S01658-15</strain>
    </source>
</reference>
<evidence type="ECO:0000256" key="3">
    <source>
        <dbReference type="ARBA" id="ARBA00022679"/>
    </source>
</evidence>
<dbReference type="InterPro" id="IPR016220">
    <property type="entry name" value="Me-P-triester_DNA_alkyl-Trfase"/>
</dbReference>
<gene>
    <name evidence="13" type="ORF">G0K20_22490</name>
</gene>
<keyword evidence="5" id="KW-0227">DNA damage</keyword>
<reference evidence="13" key="2">
    <citation type="submission" date="2019-01" db="EMBL/GenBank/DDBJ databases">
        <authorList>
            <consortium name="NCBI Pathogen Detection Project"/>
        </authorList>
    </citation>
    <scope>NUCLEOTIDE SEQUENCE</scope>
    <source>
        <strain evidence="13">S01658-15</strain>
    </source>
</reference>
<dbReference type="GO" id="GO:0006307">
    <property type="term" value="P:DNA alkylation repair"/>
    <property type="evidence" value="ECO:0007669"/>
    <property type="project" value="UniProtKB-ARBA"/>
</dbReference>
<dbReference type="GO" id="GO:0003700">
    <property type="term" value="F:DNA-binding transcription factor activity"/>
    <property type="evidence" value="ECO:0007669"/>
    <property type="project" value="InterPro"/>
</dbReference>